<evidence type="ECO:0000256" key="2">
    <source>
        <dbReference type="ARBA" id="ARBA00005446"/>
    </source>
</evidence>
<dbReference type="EC" id="5.6.2.4" evidence="12"/>
<evidence type="ECO:0000256" key="11">
    <source>
        <dbReference type="ARBA" id="ARBA00034617"/>
    </source>
</evidence>
<evidence type="ECO:0000256" key="7">
    <source>
        <dbReference type="ARBA" id="ARBA00022840"/>
    </source>
</evidence>
<keyword evidence="8" id="KW-0238">DNA-binding</keyword>
<dbReference type="EMBL" id="DS985245">
    <property type="protein sequence ID" value="EDV24878.1"/>
    <property type="molecule type" value="Genomic_DNA"/>
</dbReference>
<dbReference type="FunFam" id="3.40.50.300:FF:000444">
    <property type="entry name" value="ATP-dependent DNA helicase"/>
    <property type="match status" value="1"/>
</dbReference>
<keyword evidence="9" id="KW-0413">Isomerase</keyword>
<evidence type="ECO:0000256" key="1">
    <source>
        <dbReference type="ARBA" id="ARBA00004123"/>
    </source>
</evidence>
<dbReference type="HOGENOM" id="CLU_001103_9_3_1"/>
<keyword evidence="4" id="KW-0547">Nucleotide-binding</keyword>
<dbReference type="PROSITE" id="PS51192">
    <property type="entry name" value="HELICASE_ATP_BIND_1"/>
    <property type="match status" value="1"/>
</dbReference>
<comment type="catalytic activity">
    <reaction evidence="13">
        <text>ATP + H2O = ADP + phosphate + H(+)</text>
        <dbReference type="Rhea" id="RHEA:13065"/>
        <dbReference type="ChEBI" id="CHEBI:15377"/>
        <dbReference type="ChEBI" id="CHEBI:15378"/>
        <dbReference type="ChEBI" id="CHEBI:30616"/>
        <dbReference type="ChEBI" id="CHEBI:43474"/>
        <dbReference type="ChEBI" id="CHEBI:456216"/>
    </reaction>
</comment>
<dbReference type="GO" id="GO:0005694">
    <property type="term" value="C:chromosome"/>
    <property type="evidence" value="ECO:0000318"/>
    <property type="project" value="GO_Central"/>
</dbReference>
<dbReference type="AlphaFoldDB" id="B3RXL1"/>
<dbReference type="GO" id="GO:0006260">
    <property type="term" value="P:DNA replication"/>
    <property type="evidence" value="ECO:0000318"/>
    <property type="project" value="GO_Central"/>
</dbReference>
<reference evidence="16" key="1">
    <citation type="journal article" date="2008" name="Nature">
        <title>The Trichoplax genome and the nature of placozoans.</title>
        <authorList>
            <person name="Srivastava M."/>
            <person name="Begovic E."/>
            <person name="Chapman J."/>
            <person name="Putnam N.H."/>
            <person name="Hellsten U."/>
            <person name="Kawashima T."/>
            <person name="Kuo A."/>
            <person name="Mitros T."/>
            <person name="Salamov A."/>
            <person name="Carpenter M.L."/>
            <person name="Signorovitch A.Y."/>
            <person name="Moreno M.A."/>
            <person name="Kamm K."/>
            <person name="Grimwood J."/>
            <person name="Schmutz J."/>
            <person name="Shapiro H."/>
            <person name="Grigoriev I.V."/>
            <person name="Buss L.W."/>
            <person name="Schierwater B."/>
            <person name="Dellaporta S.L."/>
            <person name="Rokhsar D.S."/>
        </authorList>
    </citation>
    <scope>NUCLEOTIDE SEQUENCE [LARGE SCALE GENOMIC DNA]</scope>
    <source>
        <strain evidence="16">Grell-BS-1999</strain>
    </source>
</reference>
<dbReference type="CDD" id="cd18794">
    <property type="entry name" value="SF2_C_RecQ"/>
    <property type="match status" value="1"/>
</dbReference>
<evidence type="ECO:0000256" key="9">
    <source>
        <dbReference type="ARBA" id="ARBA00023235"/>
    </source>
</evidence>
<dbReference type="GO" id="GO:0000724">
    <property type="term" value="P:double-strand break repair via homologous recombination"/>
    <property type="evidence" value="ECO:0000318"/>
    <property type="project" value="GO_Central"/>
</dbReference>
<dbReference type="GO" id="GO:0005524">
    <property type="term" value="F:ATP binding"/>
    <property type="evidence" value="ECO:0007669"/>
    <property type="project" value="UniProtKB-KW"/>
</dbReference>
<evidence type="ECO:0000259" key="15">
    <source>
        <dbReference type="PROSITE" id="PS51194"/>
    </source>
</evidence>
<evidence type="ECO:0000256" key="5">
    <source>
        <dbReference type="ARBA" id="ARBA00022801"/>
    </source>
</evidence>
<dbReference type="PhylomeDB" id="B3RXL1"/>
<evidence type="ECO:0000256" key="10">
    <source>
        <dbReference type="ARBA" id="ARBA00023242"/>
    </source>
</evidence>
<dbReference type="PANTHER" id="PTHR13710:SF152">
    <property type="entry name" value="ATP-DEPENDENT DNA HELICASE Q5"/>
    <property type="match status" value="1"/>
</dbReference>
<dbReference type="GO" id="GO:0009378">
    <property type="term" value="F:four-way junction helicase activity"/>
    <property type="evidence" value="ECO:0000318"/>
    <property type="project" value="GO_Central"/>
</dbReference>
<dbReference type="SMART" id="SM00490">
    <property type="entry name" value="HELICc"/>
    <property type="match status" value="1"/>
</dbReference>
<dbReference type="GeneID" id="6753550"/>
<dbReference type="Pfam" id="PF00270">
    <property type="entry name" value="DEAD"/>
    <property type="match status" value="1"/>
</dbReference>
<keyword evidence="10" id="KW-0539">Nucleus</keyword>
<dbReference type="SMART" id="SM00487">
    <property type="entry name" value="DEXDc"/>
    <property type="match status" value="1"/>
</dbReference>
<proteinExistence type="inferred from homology"/>
<evidence type="ECO:0000256" key="3">
    <source>
        <dbReference type="ARBA" id="ARBA00022723"/>
    </source>
</evidence>
<dbReference type="InterPro" id="IPR011545">
    <property type="entry name" value="DEAD/DEAH_box_helicase_dom"/>
</dbReference>
<evidence type="ECO:0000256" key="8">
    <source>
        <dbReference type="ARBA" id="ARBA00023125"/>
    </source>
</evidence>
<dbReference type="InterPro" id="IPR014001">
    <property type="entry name" value="Helicase_ATP-bd"/>
</dbReference>
<feature type="domain" description="Helicase C-terminal" evidence="15">
    <location>
        <begin position="229"/>
        <end position="388"/>
    </location>
</feature>
<dbReference type="InParanoid" id="B3RXL1"/>
<dbReference type="OMA" id="CRWQFLL"/>
<dbReference type="SUPFAM" id="SSF52540">
    <property type="entry name" value="P-loop containing nucleoside triphosphate hydrolases"/>
    <property type="match status" value="1"/>
</dbReference>
<dbReference type="GO" id="GO:0046872">
    <property type="term" value="F:metal ion binding"/>
    <property type="evidence" value="ECO:0007669"/>
    <property type="project" value="UniProtKB-KW"/>
</dbReference>
<comment type="catalytic activity">
    <reaction evidence="11">
        <text>Couples ATP hydrolysis with the unwinding of duplex DNA by translocating in the 3'-5' direction.</text>
        <dbReference type="EC" id="5.6.2.4"/>
    </reaction>
</comment>
<evidence type="ECO:0000256" key="12">
    <source>
        <dbReference type="ARBA" id="ARBA00034808"/>
    </source>
</evidence>
<keyword evidence="7" id="KW-0067">ATP-binding</keyword>
<evidence type="ECO:0000313" key="17">
    <source>
        <dbReference type="Proteomes" id="UP000009022"/>
    </source>
</evidence>
<name>B3RXL1_TRIAD</name>
<dbReference type="Gene3D" id="3.40.50.300">
    <property type="entry name" value="P-loop containing nucleotide triphosphate hydrolases"/>
    <property type="match status" value="2"/>
</dbReference>
<keyword evidence="17" id="KW-1185">Reference proteome</keyword>
<dbReference type="PANTHER" id="PTHR13710">
    <property type="entry name" value="DNA HELICASE RECQ FAMILY MEMBER"/>
    <property type="match status" value="1"/>
</dbReference>
<keyword evidence="3" id="KW-0479">Metal-binding</keyword>
<dbReference type="STRING" id="10228.B3RXL1"/>
<dbReference type="PROSITE" id="PS51194">
    <property type="entry name" value="HELICASE_CTER"/>
    <property type="match status" value="1"/>
</dbReference>
<organism evidence="16 17">
    <name type="scientific">Trichoplax adhaerens</name>
    <name type="common">Trichoplax reptans</name>
    <dbReference type="NCBI Taxonomy" id="10228"/>
    <lineage>
        <taxon>Eukaryota</taxon>
        <taxon>Metazoa</taxon>
        <taxon>Placozoa</taxon>
        <taxon>Uniplacotomia</taxon>
        <taxon>Trichoplacea</taxon>
        <taxon>Trichoplacidae</taxon>
        <taxon>Trichoplax</taxon>
    </lineage>
</organism>
<dbReference type="GO" id="GO:0005737">
    <property type="term" value="C:cytoplasm"/>
    <property type="evidence" value="ECO:0000318"/>
    <property type="project" value="GO_Central"/>
</dbReference>
<dbReference type="OrthoDB" id="10261556at2759"/>
<comment type="subcellular location">
    <subcellularLocation>
        <location evidence="1">Nucleus</location>
    </subcellularLocation>
</comment>
<evidence type="ECO:0000313" key="16">
    <source>
        <dbReference type="EMBL" id="EDV24878.1"/>
    </source>
</evidence>
<dbReference type="CDD" id="cd17920">
    <property type="entry name" value="DEXHc_RecQ"/>
    <property type="match status" value="1"/>
</dbReference>
<keyword evidence="6" id="KW-0347">Helicase</keyword>
<comment type="similarity">
    <text evidence="2">Belongs to the helicase family. RecQ subfamily.</text>
</comment>
<accession>B3RXL1</accession>
<feature type="domain" description="Helicase ATP-binding" evidence="14">
    <location>
        <begin position="34"/>
        <end position="208"/>
    </location>
</feature>
<dbReference type="InterPro" id="IPR004589">
    <property type="entry name" value="DNA_helicase_ATP-dep_RecQ"/>
</dbReference>
<gene>
    <name evidence="16" type="ORF">TRIADDRAFT_25695</name>
</gene>
<evidence type="ECO:0000259" key="14">
    <source>
        <dbReference type="PROSITE" id="PS51192"/>
    </source>
</evidence>
<evidence type="ECO:0000256" key="4">
    <source>
        <dbReference type="ARBA" id="ARBA00022741"/>
    </source>
</evidence>
<dbReference type="KEGG" id="tad:TRIADDRAFT_25695"/>
<dbReference type="CTD" id="6753550"/>
<dbReference type="Proteomes" id="UP000009022">
    <property type="component" value="Unassembled WGS sequence"/>
</dbReference>
<dbReference type="InterPro" id="IPR027417">
    <property type="entry name" value="P-loop_NTPase"/>
</dbReference>
<dbReference type="GO" id="GO:0003677">
    <property type="term" value="F:DNA binding"/>
    <property type="evidence" value="ECO:0007669"/>
    <property type="project" value="UniProtKB-KW"/>
</dbReference>
<dbReference type="RefSeq" id="XP_002112768.1">
    <property type="nucleotide sequence ID" value="XM_002112732.1"/>
</dbReference>
<dbReference type="GO" id="GO:0005634">
    <property type="term" value="C:nucleus"/>
    <property type="evidence" value="ECO:0000318"/>
    <property type="project" value="GO_Central"/>
</dbReference>
<evidence type="ECO:0000256" key="6">
    <source>
        <dbReference type="ARBA" id="ARBA00022806"/>
    </source>
</evidence>
<dbReference type="Pfam" id="PF00271">
    <property type="entry name" value="Helicase_C"/>
    <property type="match status" value="1"/>
</dbReference>
<dbReference type="InterPro" id="IPR001650">
    <property type="entry name" value="Helicase_C-like"/>
</dbReference>
<protein>
    <recommendedName>
        <fullName evidence="12">DNA 3'-5' helicase</fullName>
        <ecNumber evidence="12">5.6.2.4</ecNumber>
    </recommendedName>
</protein>
<evidence type="ECO:0000256" key="13">
    <source>
        <dbReference type="ARBA" id="ARBA00049360"/>
    </source>
</evidence>
<sequence length="388" mass="43893">MACHDTGVKRILFKLKTVFGYDSFKSPVQEKAVIEIAARKTDVFVSMPTGGGKSLCYQLPAILHPGVTVVFSPLIALIYDQIDHLQNVGICSKTINSKMAETDRNAVIKDLHDPEPTIRLLYVTPELAATSDFKRLLKHLFDRSRLNYFTIDEAHCVSHWGHDFRPDYRKLGNLREYFPSVPIIALTATANKTVQEDVIKSLHFRSSFQSFRSSCFRSNLYYDVIFKDLLTDALDNLRNFVLSSISGSIALNSTSSQGCGIIYCRTRDDCDNISDKLAGYGISCKSYHAGLSGKIREQIQREWMDGIVKVIVATISFGMGVDKASVRFVAHWCLPKSMESYYQESGRAGRDGKLAFCRLYYSREERNVVQYLLKKEVKRQSLVITCHT</sequence>
<dbReference type="GO" id="GO:0043138">
    <property type="term" value="F:3'-5' DNA helicase activity"/>
    <property type="evidence" value="ECO:0000318"/>
    <property type="project" value="GO_Central"/>
</dbReference>
<dbReference type="eggNOG" id="KOG0352">
    <property type="taxonomic scope" value="Eukaryota"/>
</dbReference>
<keyword evidence="5" id="KW-0378">Hydrolase</keyword>
<dbReference type="NCBIfam" id="TIGR00614">
    <property type="entry name" value="recQ_fam"/>
    <property type="match status" value="1"/>
</dbReference>
<dbReference type="GO" id="GO:0016787">
    <property type="term" value="F:hydrolase activity"/>
    <property type="evidence" value="ECO:0007669"/>
    <property type="project" value="UniProtKB-KW"/>
</dbReference>